<feature type="domain" description="NAD-dependent epimerase/dehydratase" evidence="1">
    <location>
        <begin position="3"/>
        <end position="173"/>
    </location>
</feature>
<dbReference type="Gene3D" id="3.40.50.720">
    <property type="entry name" value="NAD(P)-binding Rossmann-like Domain"/>
    <property type="match status" value="1"/>
</dbReference>
<dbReference type="PANTHER" id="PTHR43245">
    <property type="entry name" value="BIFUNCTIONAL POLYMYXIN RESISTANCE PROTEIN ARNA"/>
    <property type="match status" value="1"/>
</dbReference>
<dbReference type="EMBL" id="VXRG01000109">
    <property type="protein sequence ID" value="MXY94451.1"/>
    <property type="molecule type" value="Genomic_DNA"/>
</dbReference>
<evidence type="ECO:0000313" key="2">
    <source>
        <dbReference type="EMBL" id="MXY94451.1"/>
    </source>
</evidence>
<evidence type="ECO:0000259" key="1">
    <source>
        <dbReference type="Pfam" id="PF01370"/>
    </source>
</evidence>
<dbReference type="AlphaFoldDB" id="A0A6B0YVN1"/>
<comment type="caution">
    <text evidence="2">The sequence shown here is derived from an EMBL/GenBank/DDBJ whole genome shotgun (WGS) entry which is preliminary data.</text>
</comment>
<dbReference type="InterPro" id="IPR050177">
    <property type="entry name" value="Lipid_A_modif_metabolic_enz"/>
</dbReference>
<name>A0A6B0YVN1_9CHLR</name>
<dbReference type="InterPro" id="IPR001509">
    <property type="entry name" value="Epimerase_deHydtase"/>
</dbReference>
<dbReference type="InterPro" id="IPR036291">
    <property type="entry name" value="NAD(P)-bd_dom_sf"/>
</dbReference>
<accession>A0A6B0YVN1</accession>
<gene>
    <name evidence="2" type="ORF">F4Y42_13505</name>
</gene>
<organism evidence="2">
    <name type="scientific">Caldilineaceae bacterium SB0664_bin_27</name>
    <dbReference type="NCBI Taxonomy" id="2605260"/>
    <lineage>
        <taxon>Bacteria</taxon>
        <taxon>Bacillati</taxon>
        <taxon>Chloroflexota</taxon>
        <taxon>Caldilineae</taxon>
        <taxon>Caldilineales</taxon>
        <taxon>Caldilineaceae</taxon>
    </lineage>
</organism>
<dbReference type="Pfam" id="PF01370">
    <property type="entry name" value="Epimerase"/>
    <property type="match status" value="1"/>
</dbReference>
<dbReference type="SUPFAM" id="SSF51735">
    <property type="entry name" value="NAD(P)-binding Rossmann-fold domains"/>
    <property type="match status" value="1"/>
</dbReference>
<protein>
    <submittedName>
        <fullName evidence="2">NAD(P)-dependent oxidoreductase</fullName>
    </submittedName>
</protein>
<reference evidence="2" key="1">
    <citation type="submission" date="2019-09" db="EMBL/GenBank/DDBJ databases">
        <title>Characterisation of the sponge microbiome using genome-centric metagenomics.</title>
        <authorList>
            <person name="Engelberts J.P."/>
            <person name="Robbins S.J."/>
            <person name="De Goeij J.M."/>
            <person name="Aranda M."/>
            <person name="Bell S.C."/>
            <person name="Webster N.S."/>
        </authorList>
    </citation>
    <scope>NUCLEOTIDE SEQUENCE</scope>
    <source>
        <strain evidence="2">SB0664_bin_27</strain>
    </source>
</reference>
<dbReference type="PANTHER" id="PTHR43245:SF55">
    <property type="entry name" value="NAD(P)-BINDING DOMAIN-CONTAINING PROTEIN"/>
    <property type="match status" value="1"/>
</dbReference>
<sequence>MKILITGAAGAVGTVLVNGLRDRYPLRAFDRVPMPDLEDVVVGELTDFEAVARATQGMEAVVHLAGNPLGSAPWEEILNSNIIGTYNLFEAARQSNVRRVVFASRAGLLAHYPEDITRTIDLPPRPESYYSISKVFGESLCYMYASQFGLECVSVRIGNVRADRPQAEHPHHLSHEDLVRVFERAVIHPDVEYEVVFGVSGGDWPLYDMEHGRRAIGYSPENPGEDG</sequence>
<proteinExistence type="predicted"/>